<proteinExistence type="predicted"/>
<dbReference type="EMBL" id="CP013118">
    <property type="protein sequence ID" value="ALO13771.1"/>
    <property type="molecule type" value="Genomic_DNA"/>
</dbReference>
<dbReference type="InterPro" id="IPR035093">
    <property type="entry name" value="RelE/ParE_toxin_dom_sf"/>
</dbReference>
<keyword evidence="1" id="KW-1277">Toxin-antitoxin system</keyword>
<reference evidence="2 4" key="1">
    <citation type="submission" date="2015-11" db="EMBL/GenBank/DDBJ databases">
        <title>Description and complete genome sequence of a novel strain predominating in hypersaline microbial mats and representing a new family of the Bacteriodetes phylum.</title>
        <authorList>
            <person name="Spring S."/>
            <person name="Bunk B."/>
            <person name="Sproer C."/>
            <person name="Klenk H.-P."/>
        </authorList>
    </citation>
    <scope>NUCLEOTIDE SEQUENCE [LARGE SCALE GENOMIC DNA]</scope>
    <source>
        <strain evidence="2 4">L21-Spi-D4</strain>
    </source>
</reference>
<evidence type="ECO:0000256" key="1">
    <source>
        <dbReference type="ARBA" id="ARBA00022649"/>
    </source>
</evidence>
<dbReference type="EMBL" id="CP013118">
    <property type="protein sequence ID" value="ALO13784.1"/>
    <property type="molecule type" value="Genomic_DNA"/>
</dbReference>
<dbReference type="Proteomes" id="UP000064893">
    <property type="component" value="Chromosome"/>
</dbReference>
<accession>A0A0S2HUL8</accession>
<dbReference type="KEGG" id="blq:L21SP5_00102"/>
<dbReference type="OrthoDB" id="962256at2"/>
<dbReference type="KEGG" id="blq:L21SP5_00089"/>
<sequence>MVTNKQLPVIWDKEAKTQLKKAYNKILKESYQGAITVRDGILDTVDKIPEQPHRYPADKFKTNNKGNYRAFELYNYRVAYKITDENIQILRVRHVKREPLEY</sequence>
<keyword evidence="4" id="KW-1185">Reference proteome</keyword>
<evidence type="ECO:0000313" key="3">
    <source>
        <dbReference type="EMBL" id="ALO13784.1"/>
    </source>
</evidence>
<organism evidence="2 4">
    <name type="scientific">Salinivirga cyanobacteriivorans</name>
    <dbReference type="NCBI Taxonomy" id="1307839"/>
    <lineage>
        <taxon>Bacteria</taxon>
        <taxon>Pseudomonadati</taxon>
        <taxon>Bacteroidota</taxon>
        <taxon>Bacteroidia</taxon>
        <taxon>Bacteroidales</taxon>
        <taxon>Salinivirgaceae</taxon>
        <taxon>Salinivirga</taxon>
    </lineage>
</organism>
<gene>
    <name evidence="2" type="ORF">L21SP5_00089</name>
    <name evidence="3" type="ORF">L21SP5_00102</name>
</gene>
<name>A0A0S2HUL8_9BACT</name>
<dbReference type="Gene3D" id="3.30.2310.20">
    <property type="entry name" value="RelE-like"/>
    <property type="match status" value="1"/>
</dbReference>
<dbReference type="STRING" id="1307839.L21SP5_00089"/>
<evidence type="ECO:0000313" key="4">
    <source>
        <dbReference type="Proteomes" id="UP000064893"/>
    </source>
</evidence>
<protein>
    <submittedName>
        <fullName evidence="2">Plasmid stabilization system protein</fullName>
    </submittedName>
</protein>
<dbReference type="Pfam" id="PF05016">
    <property type="entry name" value="ParE_toxin"/>
    <property type="match status" value="1"/>
</dbReference>
<dbReference type="InterPro" id="IPR007712">
    <property type="entry name" value="RelE/ParE_toxin"/>
</dbReference>
<dbReference type="AlphaFoldDB" id="A0A0S2HUL8"/>
<evidence type="ECO:0000313" key="2">
    <source>
        <dbReference type="EMBL" id="ALO13771.1"/>
    </source>
</evidence>
<dbReference type="SUPFAM" id="SSF143011">
    <property type="entry name" value="RelE-like"/>
    <property type="match status" value="1"/>
</dbReference>
<dbReference type="RefSeq" id="WP_057951408.1">
    <property type="nucleotide sequence ID" value="NZ_CP013118.1"/>
</dbReference>